<dbReference type="AlphaFoldDB" id="A0A1I8A4F3"/>
<reference evidence="3" key="1">
    <citation type="submission" date="2016-11" db="UniProtKB">
        <authorList>
            <consortium name="WormBaseParasite"/>
        </authorList>
    </citation>
    <scope>IDENTIFICATION</scope>
</reference>
<dbReference type="Proteomes" id="UP000095287">
    <property type="component" value="Unplaced"/>
</dbReference>
<dbReference type="Pfam" id="PF07258">
    <property type="entry name" value="COMM_domain"/>
    <property type="match status" value="1"/>
</dbReference>
<evidence type="ECO:0000259" key="1">
    <source>
        <dbReference type="PROSITE" id="PS51269"/>
    </source>
</evidence>
<dbReference type="InterPro" id="IPR017920">
    <property type="entry name" value="COMM"/>
</dbReference>
<dbReference type="Pfam" id="PF21672">
    <property type="entry name" value="COMM_HN"/>
    <property type="match status" value="1"/>
</dbReference>
<evidence type="ECO:0000313" key="2">
    <source>
        <dbReference type="Proteomes" id="UP000095287"/>
    </source>
</evidence>
<dbReference type="PANTHER" id="PTHR12333:SF0">
    <property type="entry name" value="COMM DOMAIN-CONTAINING PROTEIN 10"/>
    <property type="match status" value="1"/>
</dbReference>
<dbReference type="PANTHER" id="PTHR12333">
    <property type="entry name" value="COMM DOMAIN CONTAINING PROTEIN 10"/>
    <property type="match status" value="1"/>
</dbReference>
<dbReference type="PROSITE" id="PS51269">
    <property type="entry name" value="COMM"/>
    <property type="match status" value="1"/>
</dbReference>
<organism evidence="2 3">
    <name type="scientific">Steinernema glaseri</name>
    <dbReference type="NCBI Taxonomy" id="37863"/>
    <lineage>
        <taxon>Eukaryota</taxon>
        <taxon>Metazoa</taxon>
        <taxon>Ecdysozoa</taxon>
        <taxon>Nematoda</taxon>
        <taxon>Chromadorea</taxon>
        <taxon>Rhabditida</taxon>
        <taxon>Tylenchina</taxon>
        <taxon>Panagrolaimomorpha</taxon>
        <taxon>Strongyloidoidea</taxon>
        <taxon>Steinernematidae</taxon>
        <taxon>Steinernema</taxon>
    </lineage>
</organism>
<proteinExistence type="predicted"/>
<name>A0A1I8A4F3_9BILA</name>
<feature type="domain" description="COMM" evidence="1">
    <location>
        <begin position="199"/>
        <end position="262"/>
    </location>
</feature>
<dbReference type="WBParaSite" id="L893_g32914.t1">
    <property type="protein sequence ID" value="L893_g32914.t1"/>
    <property type="gene ID" value="L893_g32914"/>
</dbReference>
<protein>
    <submittedName>
        <fullName evidence="3">COMM domain-containing protein</fullName>
    </submittedName>
</protein>
<accession>A0A1I8A4F3</accession>
<sequence>MLLIFERVRPTENALGNLHPIAPFGASGRKGIDLYRSVRSLLPRPPTASECQVEIWTQSGDQSSSVSMGFSQEIVAVLTALGRKKLALLSKRIFQRIATKTPDSQLFSDDERSKLVASFGVSSLDEVDQVVTSLDSFWREAVERHTSEEEIVSRLQESDFDEETTATLVQIWRELGSAVLAQKPIPPKKPVSVPNRVPDLLDVDYSVGVVVASKRADESLPTPVMQMELTTSDGPLDVELNFDQLAALHYALRDVQVSLDSS</sequence>
<keyword evidence="2" id="KW-1185">Reference proteome</keyword>
<evidence type="ECO:0000313" key="3">
    <source>
        <dbReference type="WBParaSite" id="L893_g32914.t1"/>
    </source>
</evidence>
<dbReference type="InterPro" id="IPR037361">
    <property type="entry name" value="COMMD10"/>
</dbReference>